<name>A0A225WKQ4_9STRA</name>
<evidence type="ECO:0000259" key="3">
    <source>
        <dbReference type="PROSITE" id="PS50948"/>
    </source>
</evidence>
<dbReference type="Pfam" id="PF14295">
    <property type="entry name" value="PAN_4"/>
    <property type="match status" value="3"/>
</dbReference>
<protein>
    <recommendedName>
        <fullName evidence="3">Apple domain-containing protein</fullName>
    </recommendedName>
</protein>
<dbReference type="PROSITE" id="PS50948">
    <property type="entry name" value="PAN"/>
    <property type="match status" value="2"/>
</dbReference>
<evidence type="ECO:0000256" key="1">
    <source>
        <dbReference type="ARBA" id="ARBA00022737"/>
    </source>
</evidence>
<evidence type="ECO:0000313" key="5">
    <source>
        <dbReference type="Proteomes" id="UP000198211"/>
    </source>
</evidence>
<dbReference type="GO" id="GO:0005576">
    <property type="term" value="C:extracellular region"/>
    <property type="evidence" value="ECO:0007669"/>
    <property type="project" value="InterPro"/>
</dbReference>
<organism evidence="4 5">
    <name type="scientific">Phytophthora megakarya</name>
    <dbReference type="NCBI Taxonomy" id="4795"/>
    <lineage>
        <taxon>Eukaryota</taxon>
        <taxon>Sar</taxon>
        <taxon>Stramenopiles</taxon>
        <taxon>Oomycota</taxon>
        <taxon>Peronosporomycetes</taxon>
        <taxon>Peronosporales</taxon>
        <taxon>Peronosporaceae</taxon>
        <taxon>Phytophthora</taxon>
    </lineage>
</organism>
<dbReference type="CDD" id="cd01100">
    <property type="entry name" value="APPLE_Factor_XI_like"/>
    <property type="match status" value="2"/>
</dbReference>
<keyword evidence="5" id="KW-1185">Reference proteome</keyword>
<dbReference type="InterPro" id="IPR003609">
    <property type="entry name" value="Pan_app"/>
</dbReference>
<feature type="domain" description="Apple" evidence="3">
    <location>
        <begin position="7"/>
        <end position="81"/>
    </location>
</feature>
<dbReference type="AlphaFoldDB" id="A0A225WKQ4"/>
<keyword evidence="1" id="KW-0677">Repeat</keyword>
<evidence type="ECO:0000313" key="4">
    <source>
        <dbReference type="EMBL" id="OWZ17689.1"/>
    </source>
</evidence>
<dbReference type="OrthoDB" id="156202at2759"/>
<proteinExistence type="predicted"/>
<reference evidence="5" key="1">
    <citation type="submission" date="2017-03" db="EMBL/GenBank/DDBJ databases">
        <title>Phytopthora megakarya and P. palmivora, two closely related causual agents of cacao black pod achieved similar genome size and gene model numbers by different mechanisms.</title>
        <authorList>
            <person name="Ali S."/>
            <person name="Shao J."/>
            <person name="Larry D.J."/>
            <person name="Kronmiller B."/>
            <person name="Shen D."/>
            <person name="Strem M.D."/>
            <person name="Melnick R.L."/>
            <person name="Guiltinan M.J."/>
            <person name="Tyler B.M."/>
            <person name="Meinhardt L.W."/>
            <person name="Bailey B.A."/>
        </authorList>
    </citation>
    <scope>NUCLEOTIDE SEQUENCE [LARGE SCALE GENOMIC DNA]</scope>
    <source>
        <strain evidence="5">zdho120</strain>
    </source>
</reference>
<dbReference type="SMART" id="SM00223">
    <property type="entry name" value="APPLE"/>
    <property type="match status" value="3"/>
</dbReference>
<keyword evidence="2" id="KW-1015">Disulfide bond</keyword>
<dbReference type="STRING" id="4795.A0A225WKQ4"/>
<evidence type="ECO:0000256" key="2">
    <source>
        <dbReference type="ARBA" id="ARBA00023157"/>
    </source>
</evidence>
<dbReference type="Proteomes" id="UP000198211">
    <property type="component" value="Unassembled WGS sequence"/>
</dbReference>
<dbReference type="PANTHER" id="PTHR33946:SF4">
    <property type="entry name" value="COAGULATION FACTOR XI"/>
    <property type="match status" value="1"/>
</dbReference>
<dbReference type="InterPro" id="IPR000177">
    <property type="entry name" value="Apple"/>
</dbReference>
<sequence>MSTDAACQQERNIDYVGNDIGSVSAPQATDCCNACTNTRGCRAYTFTNFNGGTCWLKSAKGQMVVRSGSTSSTPYLEAGTCGLENGVDYVGNDIGSVRSATASGCCAICRNFGGCRAYSWNNANGGTCWLKNRKDATIRRDGIISGQSAGNPPAPSCAMEQNVDYQGATIGSARSSDAYGCCSICMRTANCRAFSWNNYEGGTCWLKSARGSSIQANGVFSAVI</sequence>
<dbReference type="EMBL" id="NBNE01000710">
    <property type="protein sequence ID" value="OWZ17689.1"/>
    <property type="molecule type" value="Genomic_DNA"/>
</dbReference>
<accession>A0A225WKQ4</accession>
<feature type="domain" description="Apple" evidence="3">
    <location>
        <begin position="157"/>
        <end position="224"/>
    </location>
</feature>
<dbReference type="GO" id="GO:0006508">
    <property type="term" value="P:proteolysis"/>
    <property type="evidence" value="ECO:0007669"/>
    <property type="project" value="InterPro"/>
</dbReference>
<dbReference type="PANTHER" id="PTHR33946">
    <property type="match status" value="1"/>
</dbReference>
<gene>
    <name evidence="4" type="ORF">PHMEG_0008330</name>
</gene>
<dbReference type="Gene3D" id="3.50.4.10">
    <property type="entry name" value="Hepatocyte Growth Factor"/>
    <property type="match status" value="3"/>
</dbReference>
<comment type="caution">
    <text evidence="4">The sequence shown here is derived from an EMBL/GenBank/DDBJ whole genome shotgun (WGS) entry which is preliminary data.</text>
</comment>